<dbReference type="PANTHER" id="PTHR43252">
    <property type="entry name" value="TRANSCRIPTIONAL REGULATOR YQJI"/>
    <property type="match status" value="1"/>
</dbReference>
<keyword evidence="3" id="KW-1185">Reference proteome</keyword>
<dbReference type="SUPFAM" id="SSF46785">
    <property type="entry name" value="Winged helix' DNA-binding domain"/>
    <property type="match status" value="1"/>
</dbReference>
<dbReference type="InterPro" id="IPR036390">
    <property type="entry name" value="WH_DNA-bd_sf"/>
</dbReference>
<dbReference type="Pfam" id="PF03551">
    <property type="entry name" value="PadR"/>
    <property type="match status" value="1"/>
</dbReference>
<evidence type="ECO:0000259" key="1">
    <source>
        <dbReference type="Pfam" id="PF03551"/>
    </source>
</evidence>
<comment type="caution">
    <text evidence="2">The sequence shown here is derived from an EMBL/GenBank/DDBJ whole genome shotgun (WGS) entry which is preliminary data.</text>
</comment>
<organism evidence="2 3">
    <name type="scientific">Pullulanibacillus camelliae</name>
    <dbReference type="NCBI Taxonomy" id="1707096"/>
    <lineage>
        <taxon>Bacteria</taxon>
        <taxon>Bacillati</taxon>
        <taxon>Bacillota</taxon>
        <taxon>Bacilli</taxon>
        <taxon>Bacillales</taxon>
        <taxon>Sporolactobacillaceae</taxon>
        <taxon>Pullulanibacillus</taxon>
    </lineage>
</organism>
<dbReference type="RefSeq" id="WP_188689343.1">
    <property type="nucleotide sequence ID" value="NZ_BMIR01000002.1"/>
</dbReference>
<reference evidence="2" key="2">
    <citation type="submission" date="2020-09" db="EMBL/GenBank/DDBJ databases">
        <authorList>
            <person name="Sun Q."/>
            <person name="Zhou Y."/>
        </authorList>
    </citation>
    <scope>NUCLEOTIDE SEQUENCE</scope>
    <source>
        <strain evidence="2">CGMCC 1.15371</strain>
    </source>
</reference>
<name>A0A8J2YFY5_9BACL</name>
<evidence type="ECO:0000313" key="2">
    <source>
        <dbReference type="EMBL" id="GGE31300.1"/>
    </source>
</evidence>
<dbReference type="InterPro" id="IPR036388">
    <property type="entry name" value="WH-like_DNA-bd_sf"/>
</dbReference>
<proteinExistence type="predicted"/>
<dbReference type="Gene3D" id="1.10.10.10">
    <property type="entry name" value="Winged helix-like DNA-binding domain superfamily/Winged helix DNA-binding domain"/>
    <property type="match status" value="1"/>
</dbReference>
<sequence>MSIRLYILGTLAKGNDYPYMIKKRLVESLPDISSLSISDGKFYYNFEALQKKGYIETAEVVHTEKRPDKTLYSITQEGRLALEDDIYNSFKKFTTIKDLYISIYLLDFVDTNKVAVFFEETIKQEKKRRQTFEAMKRQSEAAGEKLSKSVAFITDHSFKTMDFNIEWMEKLLELIKNYE</sequence>
<reference evidence="2" key="1">
    <citation type="journal article" date="2014" name="Int. J. Syst. Evol. Microbiol.">
        <title>Complete genome sequence of Corynebacterium casei LMG S-19264T (=DSM 44701T), isolated from a smear-ripened cheese.</title>
        <authorList>
            <consortium name="US DOE Joint Genome Institute (JGI-PGF)"/>
            <person name="Walter F."/>
            <person name="Albersmeier A."/>
            <person name="Kalinowski J."/>
            <person name="Ruckert C."/>
        </authorList>
    </citation>
    <scope>NUCLEOTIDE SEQUENCE</scope>
    <source>
        <strain evidence="2">CGMCC 1.15371</strain>
    </source>
</reference>
<dbReference type="PANTHER" id="PTHR43252:SF7">
    <property type="entry name" value="TRANSCRIPTIONAL REGULATOR YQJI"/>
    <property type="match status" value="1"/>
</dbReference>
<feature type="domain" description="Transcription regulator PadR N-terminal" evidence="1">
    <location>
        <begin position="7"/>
        <end position="83"/>
    </location>
</feature>
<evidence type="ECO:0000313" key="3">
    <source>
        <dbReference type="Proteomes" id="UP000628775"/>
    </source>
</evidence>
<protein>
    <recommendedName>
        <fullName evidence="1">Transcription regulator PadR N-terminal domain-containing protein</fullName>
    </recommendedName>
</protein>
<gene>
    <name evidence="2" type="ORF">GCM10011391_07470</name>
</gene>
<dbReference type="AlphaFoldDB" id="A0A8J2YFY5"/>
<dbReference type="InterPro" id="IPR005149">
    <property type="entry name" value="Tscrpt_reg_PadR_N"/>
</dbReference>
<dbReference type="EMBL" id="BMIR01000002">
    <property type="protein sequence ID" value="GGE31300.1"/>
    <property type="molecule type" value="Genomic_DNA"/>
</dbReference>
<accession>A0A8J2YFY5</accession>
<dbReference type="Proteomes" id="UP000628775">
    <property type="component" value="Unassembled WGS sequence"/>
</dbReference>